<dbReference type="InterPro" id="IPR044269">
    <property type="entry name" value="Terminase_large_su_SPP1-like"/>
</dbReference>
<dbReference type="EMBL" id="AZDU01000081">
    <property type="protein sequence ID" value="KRK99364.1"/>
    <property type="molecule type" value="Genomic_DNA"/>
</dbReference>
<name>A0A0R1M220_9LACO</name>
<evidence type="ECO:0000259" key="2">
    <source>
        <dbReference type="Pfam" id="PF17288"/>
    </source>
</evidence>
<protein>
    <submittedName>
        <fullName evidence="3">Terminase, large subunit, pbsx family</fullName>
    </submittedName>
</protein>
<dbReference type="InterPro" id="IPR027417">
    <property type="entry name" value="P-loop_NTPase"/>
</dbReference>
<evidence type="ECO:0000313" key="4">
    <source>
        <dbReference type="Proteomes" id="UP000051074"/>
    </source>
</evidence>
<comment type="caution">
    <text evidence="3">The sequence shown here is derived from an EMBL/GenBank/DDBJ whole genome shotgun (WGS) entry which is preliminary data.</text>
</comment>
<accession>A0A0R1M220</accession>
<sequence length="438" mass="50926">MTFRKVNMMQVIQKRISDFLPPAFYSLWRAAMDPSKLNIVEKGGRGSGKSSDIAHVIVQLLMREPVNAVAIRAVENTVRLSVFEQLKWAIEEQGVSHLWKQTKNPMQLTYLPRGNYITFRGAQDPERIKSLKDSRFPFAIAWIEELAEFKKESDVTTITNSLLRGELPEGCHYKFFYSYNPPKRKQSWVNKKYNSSLLPDNTVVHHTTYLDNPFVAKEFKIEAEAAKKTNERRYRWEYMGETVGSGVEPFDNLKIIKNYVTDDLLDTMDTFVNGLDFGFANDQLAFVRWAYDERHRTIYAVDELYKLQVSNRKCAQWLKGHGYQYQLIYCDSAEPKSIAELREYGISKARPAKKGPDSVEFGERWLEDLDAIIIDPVRTPSIAWEFENIDFATDRNGEPQARLEDKNNHTIDATRYAFYDIMRRAKVRVKAKPSYFRG</sequence>
<dbReference type="InterPro" id="IPR035412">
    <property type="entry name" value="Terminase_L_N"/>
</dbReference>
<proteinExistence type="inferred from homology"/>
<reference evidence="3 4" key="1">
    <citation type="journal article" date="2015" name="Genome Announc.">
        <title>Expanding the biotechnology potential of lactobacilli through comparative genomics of 213 strains and associated genera.</title>
        <authorList>
            <person name="Sun Z."/>
            <person name="Harris H.M."/>
            <person name="McCann A."/>
            <person name="Guo C."/>
            <person name="Argimon S."/>
            <person name="Zhang W."/>
            <person name="Yang X."/>
            <person name="Jeffery I.B."/>
            <person name="Cooney J.C."/>
            <person name="Kagawa T.F."/>
            <person name="Liu W."/>
            <person name="Song Y."/>
            <person name="Salvetti E."/>
            <person name="Wrobel A."/>
            <person name="Rasinkangas P."/>
            <person name="Parkhill J."/>
            <person name="Rea M.C."/>
            <person name="O'Sullivan O."/>
            <person name="Ritari J."/>
            <person name="Douillard F.P."/>
            <person name="Paul Ross R."/>
            <person name="Yang R."/>
            <person name="Briner A.E."/>
            <person name="Felis G.E."/>
            <person name="de Vos W.M."/>
            <person name="Barrangou R."/>
            <person name="Klaenhammer T.R."/>
            <person name="Caufield P.W."/>
            <person name="Cui Y."/>
            <person name="Zhang H."/>
            <person name="O'Toole P.W."/>
        </authorList>
    </citation>
    <scope>NUCLEOTIDE SEQUENCE [LARGE SCALE GENOMIC DNA]</scope>
    <source>
        <strain evidence="3 4">DSM 19284</strain>
    </source>
</reference>
<dbReference type="Pfam" id="PF17288">
    <property type="entry name" value="Terminase_3C"/>
    <property type="match status" value="1"/>
</dbReference>
<feature type="domain" description="Phage terminase large subunit C-terminal" evidence="2">
    <location>
        <begin position="276"/>
        <end position="419"/>
    </location>
</feature>
<dbReference type="GO" id="GO:0016887">
    <property type="term" value="F:ATP hydrolysis activity"/>
    <property type="evidence" value="ECO:0007669"/>
    <property type="project" value="InterPro"/>
</dbReference>
<evidence type="ECO:0000259" key="1">
    <source>
        <dbReference type="Pfam" id="PF04466"/>
    </source>
</evidence>
<dbReference type="InterPro" id="IPR035413">
    <property type="entry name" value="Terminase_L_C"/>
</dbReference>
<dbReference type="NCBIfam" id="TIGR01547">
    <property type="entry name" value="phage_term_2"/>
    <property type="match status" value="1"/>
</dbReference>
<dbReference type="HAMAP" id="MF_04145">
    <property type="entry name" value="TERL_SPP1"/>
    <property type="match status" value="1"/>
</dbReference>
<dbReference type="GO" id="GO:0004519">
    <property type="term" value="F:endonuclease activity"/>
    <property type="evidence" value="ECO:0007669"/>
    <property type="project" value="InterPro"/>
</dbReference>
<dbReference type="PATRIC" id="fig|1293597.4.peg.1937"/>
<gene>
    <name evidence="3" type="ORF">FC20_GL001812</name>
</gene>
<dbReference type="PANTHER" id="PTHR39184">
    <property type="match status" value="1"/>
</dbReference>
<dbReference type="PANTHER" id="PTHR39184:SF1">
    <property type="entry name" value="PBSX PHAGE TERMINASE LARGE SUBUNIT"/>
    <property type="match status" value="1"/>
</dbReference>
<dbReference type="Gene3D" id="3.40.50.300">
    <property type="entry name" value="P-loop containing nucleotide triphosphate hydrolases"/>
    <property type="match status" value="1"/>
</dbReference>
<dbReference type="GO" id="GO:0005524">
    <property type="term" value="F:ATP binding"/>
    <property type="evidence" value="ECO:0007669"/>
    <property type="project" value="InterPro"/>
</dbReference>
<dbReference type="Proteomes" id="UP000051074">
    <property type="component" value="Unassembled WGS sequence"/>
</dbReference>
<dbReference type="InterPro" id="IPR006437">
    <property type="entry name" value="Phage_terminase_lsu"/>
</dbReference>
<organism evidence="3 4">
    <name type="scientific">Lactobacillus equicursoris DSM 19284 = JCM 14600 = CIP 110162</name>
    <dbReference type="NCBI Taxonomy" id="1293597"/>
    <lineage>
        <taxon>Bacteria</taxon>
        <taxon>Bacillati</taxon>
        <taxon>Bacillota</taxon>
        <taxon>Bacilli</taxon>
        <taxon>Lactobacillales</taxon>
        <taxon>Lactobacillaceae</taxon>
        <taxon>Lactobacillus</taxon>
    </lineage>
</organism>
<dbReference type="STRING" id="1293597.FC20_GL001812"/>
<keyword evidence="4" id="KW-1185">Reference proteome</keyword>
<dbReference type="eggNOG" id="COG1783">
    <property type="taxonomic scope" value="Bacteria"/>
</dbReference>
<feature type="domain" description="Phage terminase large subunit N-terminal" evidence="1">
    <location>
        <begin position="39"/>
        <end position="241"/>
    </location>
</feature>
<evidence type="ECO:0000313" key="3">
    <source>
        <dbReference type="EMBL" id="KRK99364.1"/>
    </source>
</evidence>
<dbReference type="Pfam" id="PF04466">
    <property type="entry name" value="Terminase_3"/>
    <property type="match status" value="1"/>
</dbReference>
<dbReference type="InterPro" id="IPR052380">
    <property type="entry name" value="Viral_DNA_packaging_terminase"/>
</dbReference>
<dbReference type="Gene3D" id="3.30.420.280">
    <property type="match status" value="1"/>
</dbReference>
<dbReference type="AlphaFoldDB" id="A0A0R1M220"/>